<protein>
    <submittedName>
        <fullName evidence="2">Uncharacterized protein</fullName>
    </submittedName>
</protein>
<dbReference type="EMBL" id="JPKZ01000316">
    <property type="protein sequence ID" value="KHN87990.1"/>
    <property type="molecule type" value="Genomic_DNA"/>
</dbReference>
<name>A0A0B2W455_TOXCA</name>
<evidence type="ECO:0000256" key="1">
    <source>
        <dbReference type="SAM" id="MobiDB-lite"/>
    </source>
</evidence>
<dbReference type="OMA" id="DFSWVND"/>
<evidence type="ECO:0000313" key="3">
    <source>
        <dbReference type="Proteomes" id="UP000031036"/>
    </source>
</evidence>
<reference evidence="2 3" key="1">
    <citation type="submission" date="2014-11" db="EMBL/GenBank/DDBJ databases">
        <title>Genetic blueprint of the zoonotic pathogen Toxocara canis.</title>
        <authorList>
            <person name="Zhu X.-Q."/>
            <person name="Korhonen P.K."/>
            <person name="Cai H."/>
            <person name="Young N.D."/>
            <person name="Nejsum P."/>
            <person name="von Samson-Himmelstjerna G."/>
            <person name="Boag P.R."/>
            <person name="Tan P."/>
            <person name="Li Q."/>
            <person name="Min J."/>
            <person name="Yang Y."/>
            <person name="Wang X."/>
            <person name="Fang X."/>
            <person name="Hall R.S."/>
            <person name="Hofmann A."/>
            <person name="Sternberg P.W."/>
            <person name="Jex A.R."/>
            <person name="Gasser R.B."/>
        </authorList>
    </citation>
    <scope>NUCLEOTIDE SEQUENCE [LARGE SCALE GENOMIC DNA]</scope>
    <source>
        <strain evidence="2">PN_DK_2014</strain>
    </source>
</reference>
<sequence>MSPSERRIRKFEHTNGNVNASTTVSAHELHNARYGRNVVPQRNPNNYRNEILQRNRTYDATEYYRQNAARRQADKPWRASVAY</sequence>
<dbReference type="Proteomes" id="UP000031036">
    <property type="component" value="Unassembled WGS sequence"/>
</dbReference>
<feature type="region of interest" description="Disordered" evidence="1">
    <location>
        <begin position="1"/>
        <end position="46"/>
    </location>
</feature>
<keyword evidence="3" id="KW-1185">Reference proteome</keyword>
<gene>
    <name evidence="2" type="ORF">Tcan_18519</name>
</gene>
<proteinExistence type="predicted"/>
<dbReference type="OrthoDB" id="5876442at2759"/>
<comment type="caution">
    <text evidence="2">The sequence shown here is derived from an EMBL/GenBank/DDBJ whole genome shotgun (WGS) entry which is preliminary data.</text>
</comment>
<organism evidence="2 3">
    <name type="scientific">Toxocara canis</name>
    <name type="common">Canine roundworm</name>
    <dbReference type="NCBI Taxonomy" id="6265"/>
    <lineage>
        <taxon>Eukaryota</taxon>
        <taxon>Metazoa</taxon>
        <taxon>Ecdysozoa</taxon>
        <taxon>Nematoda</taxon>
        <taxon>Chromadorea</taxon>
        <taxon>Rhabditida</taxon>
        <taxon>Spirurina</taxon>
        <taxon>Ascaridomorpha</taxon>
        <taxon>Ascaridoidea</taxon>
        <taxon>Toxocaridae</taxon>
        <taxon>Toxocara</taxon>
    </lineage>
</organism>
<feature type="compositionally biased region" description="Polar residues" evidence="1">
    <location>
        <begin position="14"/>
        <end position="25"/>
    </location>
</feature>
<dbReference type="AlphaFoldDB" id="A0A0B2W455"/>
<evidence type="ECO:0000313" key="2">
    <source>
        <dbReference type="EMBL" id="KHN87990.1"/>
    </source>
</evidence>
<accession>A0A0B2W455</accession>